<dbReference type="Pfam" id="PF05477">
    <property type="entry name" value="SURF2"/>
    <property type="match status" value="1"/>
</dbReference>
<dbReference type="eggNOG" id="ENOG502QRC9">
    <property type="taxonomic scope" value="Eukaryota"/>
</dbReference>
<dbReference type="InterPro" id="IPR008833">
    <property type="entry name" value="Surf2"/>
</dbReference>
<evidence type="ECO:0000256" key="1">
    <source>
        <dbReference type="SAM" id="MobiDB-lite"/>
    </source>
</evidence>
<evidence type="ECO:0000313" key="2">
    <source>
        <dbReference type="EnsemblPlants" id="Bra034786.1-P"/>
    </source>
</evidence>
<feature type="region of interest" description="Disordered" evidence="1">
    <location>
        <begin position="1"/>
        <end position="23"/>
    </location>
</feature>
<dbReference type="AlphaFoldDB" id="M4F141"/>
<evidence type="ECO:0000313" key="3">
    <source>
        <dbReference type="Proteomes" id="UP000011750"/>
    </source>
</evidence>
<dbReference type="Gramene" id="Bra034786.1">
    <property type="protein sequence ID" value="Bra034786.1-P"/>
    <property type="gene ID" value="Bra034786"/>
</dbReference>
<accession>M4F141</accession>
<name>M4F141_BRACM</name>
<reference evidence="2 3" key="2">
    <citation type="journal article" date="2018" name="Hortic Res">
        <title>Improved Brassica rapa reference genome by single-molecule sequencing and chromosome conformation capture technologies.</title>
        <authorList>
            <person name="Zhang L."/>
            <person name="Cai X."/>
            <person name="Wu J."/>
            <person name="Liu M."/>
            <person name="Grob S."/>
            <person name="Cheng F."/>
            <person name="Liang J."/>
            <person name="Cai C."/>
            <person name="Liu Z."/>
            <person name="Liu B."/>
            <person name="Wang F."/>
            <person name="Li S."/>
            <person name="Liu F."/>
            <person name="Li X."/>
            <person name="Cheng L."/>
            <person name="Yang W."/>
            <person name="Li M.H."/>
            <person name="Grossniklaus U."/>
            <person name="Zheng H."/>
            <person name="Wang X."/>
        </authorList>
    </citation>
    <scope>NUCLEOTIDE SEQUENCE [LARGE SCALE GENOMIC DNA]</scope>
    <source>
        <strain evidence="2 3">cv. Chiifu-401-42</strain>
    </source>
</reference>
<dbReference type="PANTHER" id="PTHR47854">
    <property type="entry name" value="SURFEIT LOCUS PROTEIN 2 (SURF2)"/>
    <property type="match status" value="1"/>
</dbReference>
<reference evidence="2" key="3">
    <citation type="submission" date="2023-03" db="UniProtKB">
        <authorList>
            <consortium name="EnsemblPlants"/>
        </authorList>
    </citation>
    <scope>IDENTIFICATION</scope>
    <source>
        <strain evidence="2">cv. Chiifu-401-42</strain>
    </source>
</reference>
<dbReference type="HOGENOM" id="CLU_1246919_0_0_1"/>
<proteinExistence type="predicted"/>
<dbReference type="EnsemblPlants" id="Bra034786.1">
    <property type="protein sequence ID" value="Bra034786.1-P"/>
    <property type="gene ID" value="Bra034786"/>
</dbReference>
<protein>
    <submittedName>
        <fullName evidence="2">Uncharacterized protein</fullName>
    </submittedName>
</protein>
<dbReference type="InParanoid" id="M4F141"/>
<dbReference type="STRING" id="51351.M4F141"/>
<sequence length="222" mass="24875">MILKSKKPSGSPQLSGEPLTQPLNTSTKANDVAFLGMKPLIQLHIGYIFFLDVRSHNLRRAPAKDDDWRLLSVHTQTGTAEGFAKVSCFENLLGSPTFVDIRNGRLRCVETGHEVVAGDEEAYARNKRCRLGLTDHALSHGKSPLTMFSQCLISHSKFVCKLIEDTVNKNEEHIWKYVTSVQSSLFLEAAFASNDMQHLAAMLRVLSELIPGFKETTEYYTF</sequence>
<keyword evidence="3" id="KW-1185">Reference proteome</keyword>
<reference evidence="2 3" key="1">
    <citation type="journal article" date="2011" name="Nat. Genet.">
        <title>The genome of the mesopolyploid crop species Brassica rapa.</title>
        <authorList>
            <consortium name="Brassica rapa Genome Sequencing Project Consortium"/>
            <person name="Wang X."/>
            <person name="Wang H."/>
            <person name="Wang J."/>
            <person name="Sun R."/>
            <person name="Wu J."/>
            <person name="Liu S."/>
            <person name="Bai Y."/>
            <person name="Mun J.H."/>
            <person name="Bancroft I."/>
            <person name="Cheng F."/>
            <person name="Huang S."/>
            <person name="Li X."/>
            <person name="Hua W."/>
            <person name="Wang J."/>
            <person name="Wang X."/>
            <person name="Freeling M."/>
            <person name="Pires J.C."/>
            <person name="Paterson A.H."/>
            <person name="Chalhoub B."/>
            <person name="Wang B."/>
            <person name="Hayward A."/>
            <person name="Sharpe A.G."/>
            <person name="Park B.S."/>
            <person name="Weisshaar B."/>
            <person name="Liu B."/>
            <person name="Li B."/>
            <person name="Liu B."/>
            <person name="Tong C."/>
            <person name="Song C."/>
            <person name="Duran C."/>
            <person name="Peng C."/>
            <person name="Geng C."/>
            <person name="Koh C."/>
            <person name="Lin C."/>
            <person name="Edwards D."/>
            <person name="Mu D."/>
            <person name="Shen D."/>
            <person name="Soumpourou E."/>
            <person name="Li F."/>
            <person name="Fraser F."/>
            <person name="Conant G."/>
            <person name="Lassalle G."/>
            <person name="King G.J."/>
            <person name="Bonnema G."/>
            <person name="Tang H."/>
            <person name="Wang H."/>
            <person name="Belcram H."/>
            <person name="Zhou H."/>
            <person name="Hirakawa H."/>
            <person name="Abe H."/>
            <person name="Guo H."/>
            <person name="Wang H."/>
            <person name="Jin H."/>
            <person name="Parkin I.A."/>
            <person name="Batley J."/>
            <person name="Kim J.S."/>
            <person name="Just J."/>
            <person name="Li J."/>
            <person name="Xu J."/>
            <person name="Deng J."/>
            <person name="Kim J.A."/>
            <person name="Li J."/>
            <person name="Yu J."/>
            <person name="Meng J."/>
            <person name="Wang J."/>
            <person name="Min J."/>
            <person name="Poulain J."/>
            <person name="Wang J."/>
            <person name="Hatakeyama K."/>
            <person name="Wu K."/>
            <person name="Wang L."/>
            <person name="Fang L."/>
            <person name="Trick M."/>
            <person name="Links M.G."/>
            <person name="Zhao M."/>
            <person name="Jin M."/>
            <person name="Ramchiary N."/>
            <person name="Drou N."/>
            <person name="Berkman P.J."/>
            <person name="Cai Q."/>
            <person name="Huang Q."/>
            <person name="Li R."/>
            <person name="Tabata S."/>
            <person name="Cheng S."/>
            <person name="Zhang S."/>
            <person name="Zhang S."/>
            <person name="Huang S."/>
            <person name="Sato S."/>
            <person name="Sun S."/>
            <person name="Kwon S.J."/>
            <person name="Choi S.R."/>
            <person name="Lee T.H."/>
            <person name="Fan W."/>
            <person name="Zhao X."/>
            <person name="Tan X."/>
            <person name="Xu X."/>
            <person name="Wang Y."/>
            <person name="Qiu Y."/>
            <person name="Yin Y."/>
            <person name="Li Y."/>
            <person name="Du Y."/>
            <person name="Liao Y."/>
            <person name="Lim Y."/>
            <person name="Narusaka Y."/>
            <person name="Wang Y."/>
            <person name="Wang Z."/>
            <person name="Li Z."/>
            <person name="Wang Z."/>
            <person name="Xiong Z."/>
            <person name="Zhang Z."/>
        </authorList>
    </citation>
    <scope>NUCLEOTIDE SEQUENCE [LARGE SCALE GENOMIC DNA]</scope>
    <source>
        <strain evidence="2 3">cv. Chiifu-401-42</strain>
    </source>
</reference>
<organism evidence="2 3">
    <name type="scientific">Brassica campestris</name>
    <name type="common">Field mustard</name>
    <dbReference type="NCBI Taxonomy" id="3711"/>
    <lineage>
        <taxon>Eukaryota</taxon>
        <taxon>Viridiplantae</taxon>
        <taxon>Streptophyta</taxon>
        <taxon>Embryophyta</taxon>
        <taxon>Tracheophyta</taxon>
        <taxon>Spermatophyta</taxon>
        <taxon>Magnoliopsida</taxon>
        <taxon>eudicotyledons</taxon>
        <taxon>Gunneridae</taxon>
        <taxon>Pentapetalae</taxon>
        <taxon>rosids</taxon>
        <taxon>malvids</taxon>
        <taxon>Brassicales</taxon>
        <taxon>Brassicaceae</taxon>
        <taxon>Brassiceae</taxon>
        <taxon>Brassica</taxon>
    </lineage>
</organism>
<dbReference type="PANTHER" id="PTHR47854:SF1">
    <property type="entry name" value="SURFEIT LOCUS PROTEIN 2 (SURF2)"/>
    <property type="match status" value="1"/>
</dbReference>
<dbReference type="Proteomes" id="UP000011750">
    <property type="component" value="Chromosome A05"/>
</dbReference>